<dbReference type="AlphaFoldDB" id="A0A351RBC8"/>
<dbReference type="PANTHER" id="PTHR13393:SF0">
    <property type="entry name" value="RNA N6-ADENOSINE-METHYLTRANSFERASE METTL16"/>
    <property type="match status" value="1"/>
</dbReference>
<evidence type="ECO:0000256" key="6">
    <source>
        <dbReference type="HAMAP-Rule" id="MF_01848"/>
    </source>
</evidence>
<reference evidence="7 8" key="1">
    <citation type="journal article" date="2018" name="Nat. Biotechnol.">
        <title>A standardized bacterial taxonomy based on genome phylogeny substantially revises the tree of life.</title>
        <authorList>
            <person name="Parks D.H."/>
            <person name="Chuvochina M."/>
            <person name="Waite D.W."/>
            <person name="Rinke C."/>
            <person name="Skarshewski A."/>
            <person name="Chaumeil P.A."/>
            <person name="Hugenholtz P."/>
        </authorList>
    </citation>
    <scope>NUCLEOTIDE SEQUENCE [LARGE SCALE GENOMIC DNA]</scope>
    <source>
        <strain evidence="7">UBA9958</strain>
    </source>
</reference>
<dbReference type="InterPro" id="IPR010286">
    <property type="entry name" value="METTL16/RlmF"/>
</dbReference>
<dbReference type="Gene3D" id="3.40.50.150">
    <property type="entry name" value="Vaccinia Virus protein VP39"/>
    <property type="match status" value="1"/>
</dbReference>
<dbReference type="GO" id="GO:0070475">
    <property type="term" value="P:rRNA base methylation"/>
    <property type="evidence" value="ECO:0007669"/>
    <property type="project" value="TreeGrafter"/>
</dbReference>
<dbReference type="PIRSF" id="PIRSF029038">
    <property type="entry name" value="Mtase_YbiN_prd"/>
    <property type="match status" value="1"/>
</dbReference>
<keyword evidence="1 6" id="KW-0963">Cytoplasm</keyword>
<protein>
    <recommendedName>
        <fullName evidence="6">Ribosomal RNA large subunit methyltransferase F</fullName>
        <ecNumber evidence="6">2.1.1.181</ecNumber>
    </recommendedName>
    <alternativeName>
        <fullName evidence="6">23S rRNA mA1618 methyltransferase</fullName>
    </alternativeName>
    <alternativeName>
        <fullName evidence="6">rRNA adenine N-6-methyltransferase</fullName>
    </alternativeName>
</protein>
<evidence type="ECO:0000313" key="8">
    <source>
        <dbReference type="Proteomes" id="UP000264313"/>
    </source>
</evidence>
<dbReference type="CDD" id="cd02440">
    <property type="entry name" value="AdoMet_MTases"/>
    <property type="match status" value="1"/>
</dbReference>
<comment type="catalytic activity">
    <reaction evidence="6">
        <text>adenosine(1618) in 23S rRNA + S-adenosyl-L-methionine = N(6)-methyladenosine(1618) in 23S rRNA + S-adenosyl-L-homocysteine + H(+)</text>
        <dbReference type="Rhea" id="RHEA:16497"/>
        <dbReference type="Rhea" id="RHEA-COMP:10229"/>
        <dbReference type="Rhea" id="RHEA-COMP:10231"/>
        <dbReference type="ChEBI" id="CHEBI:15378"/>
        <dbReference type="ChEBI" id="CHEBI:57856"/>
        <dbReference type="ChEBI" id="CHEBI:59789"/>
        <dbReference type="ChEBI" id="CHEBI:74411"/>
        <dbReference type="ChEBI" id="CHEBI:74449"/>
        <dbReference type="EC" id="2.1.1.181"/>
    </reaction>
</comment>
<accession>A0A351RBC8</accession>
<dbReference type="Proteomes" id="UP000264313">
    <property type="component" value="Unassembled WGS sequence"/>
</dbReference>
<dbReference type="EC" id="2.1.1.181" evidence="6"/>
<dbReference type="HAMAP" id="MF_01848">
    <property type="entry name" value="23SrRNA_methyltr_F"/>
    <property type="match status" value="1"/>
</dbReference>
<dbReference type="InterPro" id="IPR029063">
    <property type="entry name" value="SAM-dependent_MTases_sf"/>
</dbReference>
<evidence type="ECO:0000256" key="1">
    <source>
        <dbReference type="ARBA" id="ARBA00022490"/>
    </source>
</evidence>
<dbReference type="SUPFAM" id="SSF53335">
    <property type="entry name" value="S-adenosyl-L-methionine-dependent methyltransferases"/>
    <property type="match status" value="1"/>
</dbReference>
<dbReference type="GO" id="GO:0052907">
    <property type="term" value="F:23S rRNA (adenine(1618)-N(6))-methyltransferase activity"/>
    <property type="evidence" value="ECO:0007669"/>
    <property type="project" value="UniProtKB-EC"/>
</dbReference>
<dbReference type="NCBIfam" id="NF008725">
    <property type="entry name" value="PRK11727.1"/>
    <property type="match status" value="1"/>
</dbReference>
<dbReference type="PANTHER" id="PTHR13393">
    <property type="entry name" value="SAM-DEPENDENT METHYLTRANSFERASE"/>
    <property type="match status" value="1"/>
</dbReference>
<comment type="similarity">
    <text evidence="6">Belongs to the methyltransferase superfamily. METTL16/RlmF family.</text>
</comment>
<evidence type="ECO:0000313" key="7">
    <source>
        <dbReference type="EMBL" id="HBA09349.1"/>
    </source>
</evidence>
<dbReference type="GO" id="GO:0005737">
    <property type="term" value="C:cytoplasm"/>
    <property type="evidence" value="ECO:0007669"/>
    <property type="project" value="UniProtKB-SubCell"/>
</dbReference>
<gene>
    <name evidence="6" type="primary">rlmF</name>
    <name evidence="7" type="ORF">DCW48_07175</name>
</gene>
<dbReference type="STRING" id="1132855.GCA_000384255_00714"/>
<evidence type="ECO:0000256" key="5">
    <source>
        <dbReference type="ARBA" id="ARBA00022691"/>
    </source>
</evidence>
<keyword evidence="5 6" id="KW-0949">S-adenosyl-L-methionine</keyword>
<dbReference type="InterPro" id="IPR016909">
    <property type="entry name" value="rRNA_lsu_MeTfrase_F"/>
</dbReference>
<evidence type="ECO:0000256" key="2">
    <source>
        <dbReference type="ARBA" id="ARBA00022552"/>
    </source>
</evidence>
<name>A0A351RBC8_9PROT</name>
<organism evidence="7 8">
    <name type="scientific">Methylotenera mobilis</name>
    <dbReference type="NCBI Taxonomy" id="359408"/>
    <lineage>
        <taxon>Bacteria</taxon>
        <taxon>Pseudomonadati</taxon>
        <taxon>Pseudomonadota</taxon>
        <taxon>Betaproteobacteria</taxon>
        <taxon>Nitrosomonadales</taxon>
        <taxon>Methylophilaceae</taxon>
        <taxon>Methylotenera</taxon>
    </lineage>
</organism>
<evidence type="ECO:0000256" key="3">
    <source>
        <dbReference type="ARBA" id="ARBA00022603"/>
    </source>
</evidence>
<evidence type="ECO:0000256" key="4">
    <source>
        <dbReference type="ARBA" id="ARBA00022679"/>
    </source>
</evidence>
<comment type="caution">
    <text evidence="7">The sequence shown here is derived from an EMBL/GenBank/DDBJ whole genome shotgun (WGS) entry which is preliminary data.</text>
</comment>
<sequence length="315" mass="34998">MKPDNTKSELHPRNPHRERYDFDLLVQASSALAPYVKLNKYGDASIDFSDAKAVKALNQALLKQFYQVLVWDIPEQYLCPPIPGRADYLHYIADLLARDHAGVVPQGTSVRVLDVGVGANMIYPLLGTREYGWRFVGADIDAKALDNAQQIVNANSLSNVIDLRLQLSKASVFKGVIKQGEKFALTMCNPPFHGSLEEAQAGTARKWRGLDKHFAKRGSNEKSPMLNFGGQNAELYCEGGEEAFVATMISESKLFAGQCVWFTTLISKAANLPSVYRALNRVNALEVITIEMSQGQKRSRIVAWTFLNASQQRAF</sequence>
<keyword evidence="2 6" id="KW-0698">rRNA processing</keyword>
<comment type="subcellular location">
    <subcellularLocation>
        <location evidence="6">Cytoplasm</location>
    </subcellularLocation>
</comment>
<keyword evidence="3 6" id="KW-0489">Methyltransferase</keyword>
<dbReference type="Pfam" id="PF05971">
    <property type="entry name" value="Methyltransf_10"/>
    <property type="match status" value="1"/>
</dbReference>
<dbReference type="EMBL" id="DNAA01000175">
    <property type="protein sequence ID" value="HBA09349.1"/>
    <property type="molecule type" value="Genomic_DNA"/>
</dbReference>
<proteinExistence type="inferred from homology"/>
<comment type="function">
    <text evidence="6">Specifically methylates the adenine in position 1618 of 23S rRNA.</text>
</comment>
<keyword evidence="4 6" id="KW-0808">Transferase</keyword>